<dbReference type="GO" id="GO:0003924">
    <property type="term" value="F:GTPase activity"/>
    <property type="evidence" value="ECO:0007669"/>
    <property type="project" value="InterPro"/>
</dbReference>
<keyword evidence="9" id="KW-1185">Reference proteome</keyword>
<evidence type="ECO:0000259" key="7">
    <source>
        <dbReference type="Pfam" id="PF00350"/>
    </source>
</evidence>
<dbReference type="HOGENOM" id="CLU_020256_0_0_6"/>
<evidence type="ECO:0000256" key="6">
    <source>
        <dbReference type="SAM" id="Coils"/>
    </source>
</evidence>
<name>K1JQK0_9GAMM</name>
<dbReference type="PATRIC" id="fig|1073377.4.peg.1029"/>
<dbReference type="RefSeq" id="WP_005300158.1">
    <property type="nucleotide sequence ID" value="NZ_JDWD01000059.1"/>
</dbReference>
<evidence type="ECO:0000256" key="4">
    <source>
        <dbReference type="ARBA" id="ARBA00023134"/>
    </source>
</evidence>
<dbReference type="GO" id="GO:0016020">
    <property type="term" value="C:membrane"/>
    <property type="evidence" value="ECO:0007669"/>
    <property type="project" value="UniProtKB-SubCell"/>
</dbReference>
<dbReference type="InterPro" id="IPR027094">
    <property type="entry name" value="Mitofusin_fam"/>
</dbReference>
<dbReference type="InterPro" id="IPR045063">
    <property type="entry name" value="Dynamin_N"/>
</dbReference>
<dbReference type="AlphaFoldDB" id="K1JQK0"/>
<keyword evidence="6" id="KW-0175">Coiled coil</keyword>
<proteinExistence type="predicted"/>
<sequence length="695" mass="79483">MEQYFNDMSEWGVKFPVELMGLENIKKDHAAKLSRWQQQGQTLNIGIMGQVKAGKSTFLNALLFDGRPILPEAATPKTANLTKVVYGERYSLQVEYYNQLEWQEITNLADRQGDSDEIKVARELVTMARASGLDLAEHWQRFADNKETEILFAEDVAGLQGLLNQYAGNDGHYTALVKSTILTLPSEELKGFEVVDTPGMNDPVQSRSQKTRDYMANCDVVFFLSRCSQFLDESDVSLLSEQLPNKGVKRLVLVAGQFDSAILDDGYDRSSLVETESNIRRRLQRGASEKIAELVTLRRERGQTRLAEVLAQLADPVFSSTFAYGFAQWPETSWGRSMHHTYSQLQEMAEECWGEPINQPQWQQIANFDALKGAYQQARQDRLPLLEQQRAGFEQETAERLSQWRDGLAERVQQRISLLKTQDLHSLTKQQQGCDKRLSAIANELRTLIEGVKTKAQQDSRAMLRQLDADRGRFNRLQTRTATHEEERYRTVSDSTWYKPWTWGDTRREYYTRTVSYDYLSASDAIEQVRDYGHQCAEQMRNHINRLISPLELKNSLRKALIKHLDTGSDHFNPVLFKGTLEGAINRLALPTLELSLGDATAIIPFSGELKDQGEMNRLRSYLDQALSNVFAQLETRLKKGVTDVIVQLEHLQTSIQDELTQDIQNELEQVRQGLQHKEQELADYDQLLTRLGTM</sequence>
<keyword evidence="3" id="KW-0378">Hydrolase</keyword>
<evidence type="ECO:0000256" key="1">
    <source>
        <dbReference type="ARBA" id="ARBA00004370"/>
    </source>
</evidence>
<keyword evidence="4" id="KW-0342">GTP-binding</keyword>
<feature type="coiled-coil region" evidence="6">
    <location>
        <begin position="661"/>
        <end position="688"/>
    </location>
</feature>
<dbReference type="Proteomes" id="UP000005149">
    <property type="component" value="Unassembled WGS sequence"/>
</dbReference>
<reference evidence="8 9" key="1">
    <citation type="submission" date="2012-06" db="EMBL/GenBank/DDBJ databases">
        <title>The Genome Sequence of Aeromonas hydrophila SSU.</title>
        <authorList>
            <consortium name="The Broad Institute Genome Sequencing Platform"/>
            <person name="Earl A."/>
            <person name="Ward D."/>
            <person name="Feldgarden M."/>
            <person name="Gevers D."/>
            <person name="Chopra A."/>
            <person name="Walker B."/>
            <person name="Young S.K."/>
            <person name="Zeng Q."/>
            <person name="Gargeya S."/>
            <person name="Fitzgerald M."/>
            <person name="Haas B."/>
            <person name="Abouelleil A."/>
            <person name="Alvarado L."/>
            <person name="Arachchi H.M."/>
            <person name="Berlin A.M."/>
            <person name="Chapman S.B."/>
            <person name="Goldberg J."/>
            <person name="Griggs A."/>
            <person name="Gujja S."/>
            <person name="Hansen M."/>
            <person name="Howarth C."/>
            <person name="Imamovic A."/>
            <person name="Larimer J."/>
            <person name="McCowan C."/>
            <person name="Montmayeur A."/>
            <person name="Murphy C."/>
            <person name="Neiman D."/>
            <person name="Pearson M."/>
            <person name="Priest M."/>
            <person name="Roberts A."/>
            <person name="Saif S."/>
            <person name="Shea T."/>
            <person name="Sisk P."/>
            <person name="Sykes S."/>
            <person name="Wortman J."/>
            <person name="Nusbaum C."/>
            <person name="Birren B."/>
        </authorList>
    </citation>
    <scope>NUCLEOTIDE SEQUENCE [LARGE SCALE GENOMIC DNA]</scope>
    <source>
        <strain evidence="8 9">SSU</strain>
    </source>
</reference>
<accession>K1JQK0</accession>
<comment type="caution">
    <text evidence="8">The sequence shown here is derived from an EMBL/GenBank/DDBJ whole genome shotgun (WGS) entry which is preliminary data.</text>
</comment>
<dbReference type="SUPFAM" id="SSF52540">
    <property type="entry name" value="P-loop containing nucleoside triphosphate hydrolases"/>
    <property type="match status" value="1"/>
</dbReference>
<protein>
    <recommendedName>
        <fullName evidence="7">Dynamin N-terminal domain-containing protein</fullName>
    </recommendedName>
</protein>
<keyword evidence="5" id="KW-0472">Membrane</keyword>
<organism evidence="8 9">
    <name type="scientific">Aeromonas dhakensis</name>
    <dbReference type="NCBI Taxonomy" id="196024"/>
    <lineage>
        <taxon>Bacteria</taxon>
        <taxon>Pseudomonadati</taxon>
        <taxon>Pseudomonadota</taxon>
        <taxon>Gammaproteobacteria</taxon>
        <taxon>Aeromonadales</taxon>
        <taxon>Aeromonadaceae</taxon>
        <taxon>Aeromonas</taxon>
    </lineage>
</organism>
<evidence type="ECO:0000256" key="2">
    <source>
        <dbReference type="ARBA" id="ARBA00022741"/>
    </source>
</evidence>
<comment type="subcellular location">
    <subcellularLocation>
        <location evidence="1">Membrane</location>
    </subcellularLocation>
</comment>
<evidence type="ECO:0000256" key="5">
    <source>
        <dbReference type="ARBA" id="ARBA00023136"/>
    </source>
</evidence>
<evidence type="ECO:0000256" key="3">
    <source>
        <dbReference type="ARBA" id="ARBA00022801"/>
    </source>
</evidence>
<feature type="domain" description="Dynamin N-terminal" evidence="7">
    <location>
        <begin position="45"/>
        <end position="253"/>
    </location>
</feature>
<dbReference type="GO" id="GO:0005525">
    <property type="term" value="F:GTP binding"/>
    <property type="evidence" value="ECO:0007669"/>
    <property type="project" value="UniProtKB-KW"/>
</dbReference>
<evidence type="ECO:0000313" key="8">
    <source>
        <dbReference type="EMBL" id="EKB28913.1"/>
    </source>
</evidence>
<dbReference type="EMBL" id="AGWR01000010">
    <property type="protein sequence ID" value="EKB28913.1"/>
    <property type="molecule type" value="Genomic_DNA"/>
</dbReference>
<dbReference type="InterPro" id="IPR027417">
    <property type="entry name" value="P-loop_NTPase"/>
</dbReference>
<dbReference type="Gene3D" id="3.40.50.300">
    <property type="entry name" value="P-loop containing nucleotide triphosphate hydrolases"/>
    <property type="match status" value="1"/>
</dbReference>
<evidence type="ECO:0000313" key="9">
    <source>
        <dbReference type="Proteomes" id="UP000005149"/>
    </source>
</evidence>
<keyword evidence="2" id="KW-0547">Nucleotide-binding</keyword>
<gene>
    <name evidence="8" type="ORF">HMPREF1171_01013</name>
</gene>
<dbReference type="PANTHER" id="PTHR10465:SF0">
    <property type="entry name" value="SARCALUMENIN"/>
    <property type="match status" value="1"/>
</dbReference>
<dbReference type="PANTHER" id="PTHR10465">
    <property type="entry name" value="TRANSMEMBRANE GTPASE FZO1"/>
    <property type="match status" value="1"/>
</dbReference>
<dbReference type="Pfam" id="PF00350">
    <property type="entry name" value="Dynamin_N"/>
    <property type="match status" value="1"/>
</dbReference>